<comment type="similarity">
    <text evidence="1">Belongs to the LysR transcriptional regulatory family.</text>
</comment>
<evidence type="ECO:0000313" key="6">
    <source>
        <dbReference type="EMBL" id="MEQ2429229.1"/>
    </source>
</evidence>
<dbReference type="CDD" id="cd05466">
    <property type="entry name" value="PBP2_LTTR_substrate"/>
    <property type="match status" value="1"/>
</dbReference>
<accession>A0ABV1DFS8</accession>
<keyword evidence="3" id="KW-0238">DNA-binding</keyword>
<evidence type="ECO:0000256" key="2">
    <source>
        <dbReference type="ARBA" id="ARBA00023015"/>
    </source>
</evidence>
<reference evidence="6 7" key="1">
    <citation type="submission" date="2024-03" db="EMBL/GenBank/DDBJ databases">
        <title>Human intestinal bacterial collection.</title>
        <authorList>
            <person name="Pauvert C."/>
            <person name="Hitch T.C.A."/>
            <person name="Clavel T."/>
        </authorList>
    </citation>
    <scope>NUCLEOTIDE SEQUENCE [LARGE SCALE GENOMIC DNA]</scope>
    <source>
        <strain evidence="6 7">CLA-SR-H021</strain>
    </source>
</reference>
<dbReference type="InterPro" id="IPR005119">
    <property type="entry name" value="LysR_subst-bd"/>
</dbReference>
<dbReference type="SUPFAM" id="SSF46785">
    <property type="entry name" value="Winged helix' DNA-binding domain"/>
    <property type="match status" value="1"/>
</dbReference>
<feature type="domain" description="HTH lysR-type" evidence="5">
    <location>
        <begin position="1"/>
        <end position="58"/>
    </location>
</feature>
<proteinExistence type="inferred from homology"/>
<sequence length="296" mass="33695">MDVRVLEYLMMIEQEKSISKAAEKVHISQSALSQCLAKIEKELDSPIFVRVNRQLVPTHIGRIYLNGAKEMLDVKHDVYEKIRNLADQSESILKIAVDVQVYQPLMEMVLPHLQKEFPQTRFDVLVVDSLLARQYLMNHIADAGFLCMKNNSNSLLLTHPLYMEQLVWAVPDNYAAMFKGWADSTAREQLPFIYPQNGTYFRSVFDSVLSKARLIPGTCYEAEDLNGVKQLMEQGYGITLLPGRMIDLHGPYKALPLNPPYNYHVVSAMPKYTHAATVPELDRLFSIAADCMVRDA</sequence>
<dbReference type="EMBL" id="JBBMFM010000309">
    <property type="protein sequence ID" value="MEQ2429229.1"/>
    <property type="molecule type" value="Genomic_DNA"/>
</dbReference>
<evidence type="ECO:0000259" key="5">
    <source>
        <dbReference type="PROSITE" id="PS50931"/>
    </source>
</evidence>
<evidence type="ECO:0000256" key="1">
    <source>
        <dbReference type="ARBA" id="ARBA00009437"/>
    </source>
</evidence>
<keyword evidence="4" id="KW-0804">Transcription</keyword>
<gene>
    <name evidence="6" type="ORF">WMQ36_30135</name>
</gene>
<name>A0ABV1DFS8_9FIRM</name>
<dbReference type="Proteomes" id="UP001454086">
    <property type="component" value="Unassembled WGS sequence"/>
</dbReference>
<evidence type="ECO:0000313" key="7">
    <source>
        <dbReference type="Proteomes" id="UP001454086"/>
    </source>
</evidence>
<protein>
    <submittedName>
        <fullName evidence="6">LysR family transcriptional regulator</fullName>
    </submittedName>
</protein>
<dbReference type="Pfam" id="PF03466">
    <property type="entry name" value="LysR_substrate"/>
    <property type="match status" value="1"/>
</dbReference>
<dbReference type="InterPro" id="IPR036388">
    <property type="entry name" value="WH-like_DNA-bd_sf"/>
</dbReference>
<keyword evidence="7" id="KW-1185">Reference proteome</keyword>
<keyword evidence="2" id="KW-0805">Transcription regulation</keyword>
<organism evidence="6 7">
    <name type="scientific">Enterocloster hominis</name>
    <name type="common">ex Hitch et al. 2024</name>
    <dbReference type="NCBI Taxonomy" id="1917870"/>
    <lineage>
        <taxon>Bacteria</taxon>
        <taxon>Bacillati</taxon>
        <taxon>Bacillota</taxon>
        <taxon>Clostridia</taxon>
        <taxon>Lachnospirales</taxon>
        <taxon>Lachnospiraceae</taxon>
        <taxon>Enterocloster</taxon>
    </lineage>
</organism>
<dbReference type="PRINTS" id="PR00039">
    <property type="entry name" value="HTHLYSR"/>
</dbReference>
<dbReference type="InterPro" id="IPR000847">
    <property type="entry name" value="LysR_HTH_N"/>
</dbReference>
<evidence type="ECO:0000256" key="3">
    <source>
        <dbReference type="ARBA" id="ARBA00023125"/>
    </source>
</evidence>
<dbReference type="PANTHER" id="PTHR30126">
    <property type="entry name" value="HTH-TYPE TRANSCRIPTIONAL REGULATOR"/>
    <property type="match status" value="1"/>
</dbReference>
<dbReference type="SUPFAM" id="SSF53850">
    <property type="entry name" value="Periplasmic binding protein-like II"/>
    <property type="match status" value="1"/>
</dbReference>
<comment type="caution">
    <text evidence="6">The sequence shown here is derived from an EMBL/GenBank/DDBJ whole genome shotgun (WGS) entry which is preliminary data.</text>
</comment>
<dbReference type="PROSITE" id="PS50931">
    <property type="entry name" value="HTH_LYSR"/>
    <property type="match status" value="1"/>
</dbReference>
<dbReference type="Pfam" id="PF00126">
    <property type="entry name" value="HTH_1"/>
    <property type="match status" value="1"/>
</dbReference>
<dbReference type="Gene3D" id="1.10.10.10">
    <property type="entry name" value="Winged helix-like DNA-binding domain superfamily/Winged helix DNA-binding domain"/>
    <property type="match status" value="1"/>
</dbReference>
<dbReference type="Gene3D" id="3.40.190.290">
    <property type="match status" value="1"/>
</dbReference>
<dbReference type="PANTHER" id="PTHR30126:SF40">
    <property type="entry name" value="HTH-TYPE TRANSCRIPTIONAL REGULATOR GLTR"/>
    <property type="match status" value="1"/>
</dbReference>
<evidence type="ECO:0000256" key="4">
    <source>
        <dbReference type="ARBA" id="ARBA00023163"/>
    </source>
</evidence>
<dbReference type="RefSeq" id="WP_349119569.1">
    <property type="nucleotide sequence ID" value="NZ_JBBMFM010000309.1"/>
</dbReference>
<dbReference type="InterPro" id="IPR036390">
    <property type="entry name" value="WH_DNA-bd_sf"/>
</dbReference>